<accession>A0A448ZLT6</accession>
<evidence type="ECO:0000256" key="10">
    <source>
        <dbReference type="ARBA" id="ARBA00023212"/>
    </source>
</evidence>
<keyword evidence="8" id="KW-0007">Acetylation</keyword>
<dbReference type="GO" id="GO:0005813">
    <property type="term" value="C:centrosome"/>
    <property type="evidence" value="ECO:0007669"/>
    <property type="project" value="UniProtKB-SubCell"/>
</dbReference>
<keyword evidence="4" id="KW-0963">Cytoplasm</keyword>
<keyword evidence="7" id="KW-0832">Ubl conjugation</keyword>
<comment type="similarity">
    <text evidence="11">Belongs to the dynactin subunit 4 family.</text>
</comment>
<gene>
    <name evidence="15" type="ORF">PSNMU_V1.4_AUG-EV-PASAV3_0100040</name>
</gene>
<name>A0A448ZLT6_9STRA</name>
<organism evidence="15 16">
    <name type="scientific">Pseudo-nitzschia multistriata</name>
    <dbReference type="NCBI Taxonomy" id="183589"/>
    <lineage>
        <taxon>Eukaryota</taxon>
        <taxon>Sar</taxon>
        <taxon>Stramenopiles</taxon>
        <taxon>Ochrophyta</taxon>
        <taxon>Bacillariophyta</taxon>
        <taxon>Bacillariophyceae</taxon>
        <taxon>Bacillariophycidae</taxon>
        <taxon>Bacillariales</taxon>
        <taxon>Bacillariaceae</taxon>
        <taxon>Pseudo-nitzschia</taxon>
    </lineage>
</organism>
<protein>
    <recommendedName>
        <fullName evidence="12">Dynactin subunit 4</fullName>
    </recommendedName>
</protein>
<comment type="subunit">
    <text evidence="13">Subunit of dynactin, a multiprotein complex part of a tripartite complex with dynein and a adapter, such as BICDL1, BICD2 or HOOK3. The dynactin complex is built around ACTR1A/ACTB filament and consists of an actin-related filament composed of a shoulder domain, a pointed end and a barbed end. Its length is defined by its flexible shoulder domain. The soulder is composed of 2 DCTN1 subunits, 4 DCTN2 and 2 DCTN3. The 4 DCNT2 (via N-terminus) bind the ACTR1A filament and act as molecular rulers to determine the length. The pointed end is important for binding dynein-dynactin cargo adapters. Consists of 4 subunits: ACTR10, DCNT4, DCTN5 and DCTN6. The barbed end is composed of a CAPZA1:CAPZB heterodimers, which binds ACTR1A/ACTB filament and dynactin and stabilizes dynactin. Interacts with ATP7B, but not ATP7A, in a copper-dependent manner. Interacts with ANK2; this interaction is required for localization at costameres. Interacts with N4BP2L1.</text>
</comment>
<evidence type="ECO:0000256" key="13">
    <source>
        <dbReference type="ARBA" id="ARBA00093507"/>
    </source>
</evidence>
<keyword evidence="16" id="KW-1185">Reference proteome</keyword>
<evidence type="ECO:0000313" key="15">
    <source>
        <dbReference type="EMBL" id="VEU43001.1"/>
    </source>
</evidence>
<dbReference type="Proteomes" id="UP000291116">
    <property type="component" value="Unassembled WGS sequence"/>
</dbReference>
<keyword evidence="5" id="KW-1017">Isopeptide bond</keyword>
<evidence type="ECO:0000256" key="14">
    <source>
        <dbReference type="SAM" id="MobiDB-lite"/>
    </source>
</evidence>
<keyword evidence="10" id="KW-0206">Cytoskeleton</keyword>
<evidence type="ECO:0000313" key="16">
    <source>
        <dbReference type="Proteomes" id="UP000291116"/>
    </source>
</evidence>
<evidence type="ECO:0000256" key="2">
    <source>
        <dbReference type="ARBA" id="ARBA00004529"/>
    </source>
</evidence>
<proteinExistence type="inferred from homology"/>
<evidence type="ECO:0000256" key="11">
    <source>
        <dbReference type="ARBA" id="ARBA00034776"/>
    </source>
</evidence>
<dbReference type="InterPro" id="IPR008603">
    <property type="entry name" value="DCTN4"/>
</dbReference>
<evidence type="ECO:0000256" key="7">
    <source>
        <dbReference type="ARBA" id="ARBA00022843"/>
    </source>
</evidence>
<dbReference type="PANTHER" id="PTHR13034:SF2">
    <property type="entry name" value="DYNACTIN SUBUNIT 4"/>
    <property type="match status" value="1"/>
</dbReference>
<comment type="subcellular location">
    <subcellularLocation>
        <location evidence="1">Cytoplasm</location>
        <location evidence="1">Cytoskeleton</location>
        <location evidence="1">Microtubule organizing center</location>
        <location evidence="1">Centrosome</location>
    </subcellularLocation>
    <subcellularLocation>
        <location evidence="2">Cytoplasm</location>
        <location evidence="2">Cytoskeleton</location>
        <location evidence="2">Stress fiber</location>
    </subcellularLocation>
    <subcellularLocation>
        <location evidence="3">Cytoplasm</location>
        <location evidence="3">Myofibril</location>
    </subcellularLocation>
</comment>
<reference evidence="15 16" key="1">
    <citation type="submission" date="2019-01" db="EMBL/GenBank/DDBJ databases">
        <authorList>
            <person name="Ferrante I. M."/>
        </authorList>
    </citation>
    <scope>NUCLEOTIDE SEQUENCE [LARGE SCALE GENOMIC DNA]</scope>
    <source>
        <strain evidence="15 16">B856</strain>
    </source>
</reference>
<evidence type="ECO:0000256" key="9">
    <source>
        <dbReference type="ARBA" id="ARBA00023054"/>
    </source>
</evidence>
<dbReference type="OrthoDB" id="283815at2759"/>
<dbReference type="GO" id="GO:0005869">
    <property type="term" value="C:dynactin complex"/>
    <property type="evidence" value="ECO:0007669"/>
    <property type="project" value="InterPro"/>
</dbReference>
<evidence type="ECO:0000256" key="6">
    <source>
        <dbReference type="ARBA" id="ARBA00022553"/>
    </source>
</evidence>
<dbReference type="EMBL" id="CAACVS010000506">
    <property type="protein sequence ID" value="VEU43001.1"/>
    <property type="molecule type" value="Genomic_DNA"/>
</dbReference>
<dbReference type="GO" id="GO:0001725">
    <property type="term" value="C:stress fiber"/>
    <property type="evidence" value="ECO:0007669"/>
    <property type="project" value="UniProtKB-SubCell"/>
</dbReference>
<dbReference type="PANTHER" id="PTHR13034">
    <property type="entry name" value="DYNACTIN P62 SUBUNIT"/>
    <property type="match status" value="1"/>
</dbReference>
<evidence type="ECO:0000256" key="8">
    <source>
        <dbReference type="ARBA" id="ARBA00022990"/>
    </source>
</evidence>
<evidence type="ECO:0000256" key="12">
    <source>
        <dbReference type="ARBA" id="ARBA00034864"/>
    </source>
</evidence>
<sequence length="315" mass="34735">MESSINKPIGGKSLQQIPLDDEEDEQPLFHSSFEGLSAETILSQESGGNTTGSIESLLPLQIPLRPRKSRRCRAELAENRPGILVKPKLNPLEGDSSLRTGHGQWWKKDSSAVEVLPRVRVSAAATDGSRHAFLIKVSNPTLGTVRLRLAPSPYAGERHWDNNEVTTKRLENIIVDPFKRISLDAVLDVEVANKIEATDMCELEPVEDSFLELGNKTSDNVPEAVSSWEAGNVLSDSKVSKENSATLRKLGQKKSVAWFELVVMESQRDSTAHTAVPVSMHLQVGDGSWESSLVQSRGDDDFVSFDLVIVWDKKL</sequence>
<evidence type="ECO:0000256" key="1">
    <source>
        <dbReference type="ARBA" id="ARBA00004300"/>
    </source>
</evidence>
<keyword evidence="6" id="KW-0597">Phosphoprotein</keyword>
<dbReference type="AlphaFoldDB" id="A0A448ZLT6"/>
<evidence type="ECO:0000256" key="5">
    <source>
        <dbReference type="ARBA" id="ARBA00022499"/>
    </source>
</evidence>
<feature type="region of interest" description="Disordered" evidence="14">
    <location>
        <begin position="1"/>
        <end position="27"/>
    </location>
</feature>
<evidence type="ECO:0000256" key="4">
    <source>
        <dbReference type="ARBA" id="ARBA00022490"/>
    </source>
</evidence>
<evidence type="ECO:0000256" key="3">
    <source>
        <dbReference type="ARBA" id="ARBA00004657"/>
    </source>
</evidence>
<keyword evidence="9" id="KW-0175">Coiled coil</keyword>